<evidence type="ECO:0000256" key="2">
    <source>
        <dbReference type="ARBA" id="ARBA00023315"/>
    </source>
</evidence>
<sequence length="168" mass="19231">MKEAQEIIIRQMEPRDFVEVAKIENIGWTSISTPVNIQSSPERYIENLQAGVRYLLAVEEKSDEIFGVLVLHDRHKIEAGKHVLTFSPLVIESARGQGLGTYLVEFVKNYAASEGYSKITIEVLSTDIPAIHLYEKCGFVKEGKQKNEFFIDGKWVDNLWYAYFVENN</sequence>
<feature type="domain" description="N-acetyltransferase" evidence="3">
    <location>
        <begin position="7"/>
        <end position="166"/>
    </location>
</feature>
<dbReference type="PROSITE" id="PS51186">
    <property type="entry name" value="GNAT"/>
    <property type="match status" value="1"/>
</dbReference>
<keyword evidence="1 4" id="KW-0808">Transferase</keyword>
<evidence type="ECO:0000256" key="1">
    <source>
        <dbReference type="ARBA" id="ARBA00022679"/>
    </source>
</evidence>
<accession>A0A841C0C1</accession>
<dbReference type="PANTHER" id="PTHR43420:SF47">
    <property type="entry name" value="N-ACETYLTRANSFERASE DOMAIN-CONTAINING PROTEIN"/>
    <property type="match status" value="1"/>
</dbReference>
<organism evidence="4 5">
    <name type="scientific">Lactovum miscens</name>
    <dbReference type="NCBI Taxonomy" id="190387"/>
    <lineage>
        <taxon>Bacteria</taxon>
        <taxon>Bacillati</taxon>
        <taxon>Bacillota</taxon>
        <taxon>Bacilli</taxon>
        <taxon>Lactobacillales</taxon>
        <taxon>Streptococcaceae</taxon>
        <taxon>Lactovum</taxon>
    </lineage>
</organism>
<protein>
    <submittedName>
        <fullName evidence="4">RimJ/RimL family protein N-acetyltransferase</fullName>
    </submittedName>
</protein>
<dbReference type="SUPFAM" id="SSF55729">
    <property type="entry name" value="Acyl-CoA N-acyltransferases (Nat)"/>
    <property type="match status" value="1"/>
</dbReference>
<dbReference type="AlphaFoldDB" id="A0A841C0C1"/>
<dbReference type="CDD" id="cd04301">
    <property type="entry name" value="NAT_SF"/>
    <property type="match status" value="1"/>
</dbReference>
<evidence type="ECO:0000259" key="3">
    <source>
        <dbReference type="PROSITE" id="PS51186"/>
    </source>
</evidence>
<keyword evidence="2" id="KW-0012">Acyltransferase</keyword>
<gene>
    <name evidence="4" type="ORF">HNQ37_000216</name>
</gene>
<name>A0A841C0C1_9LACT</name>
<comment type="caution">
    <text evidence="4">The sequence shown here is derived from an EMBL/GenBank/DDBJ whole genome shotgun (WGS) entry which is preliminary data.</text>
</comment>
<proteinExistence type="predicted"/>
<dbReference type="GO" id="GO:0016747">
    <property type="term" value="F:acyltransferase activity, transferring groups other than amino-acyl groups"/>
    <property type="evidence" value="ECO:0007669"/>
    <property type="project" value="InterPro"/>
</dbReference>
<dbReference type="RefSeq" id="WP_183538444.1">
    <property type="nucleotide sequence ID" value="NZ_DASWOY010000027.1"/>
</dbReference>
<dbReference type="Pfam" id="PF13420">
    <property type="entry name" value="Acetyltransf_4"/>
    <property type="match status" value="1"/>
</dbReference>
<dbReference type="InterPro" id="IPR000182">
    <property type="entry name" value="GNAT_dom"/>
</dbReference>
<evidence type="ECO:0000313" key="4">
    <source>
        <dbReference type="EMBL" id="MBB5887346.1"/>
    </source>
</evidence>
<dbReference type="Gene3D" id="3.40.630.30">
    <property type="match status" value="1"/>
</dbReference>
<dbReference type="Proteomes" id="UP000562464">
    <property type="component" value="Unassembled WGS sequence"/>
</dbReference>
<keyword evidence="5" id="KW-1185">Reference proteome</keyword>
<reference evidence="4 5" key="1">
    <citation type="submission" date="2020-08" db="EMBL/GenBank/DDBJ databases">
        <title>Genomic Encyclopedia of Type Strains, Phase IV (KMG-IV): sequencing the most valuable type-strain genomes for metagenomic binning, comparative biology and taxonomic classification.</title>
        <authorList>
            <person name="Goeker M."/>
        </authorList>
    </citation>
    <scope>NUCLEOTIDE SEQUENCE [LARGE SCALE GENOMIC DNA]</scope>
    <source>
        <strain evidence="4 5">DSM 14925</strain>
    </source>
</reference>
<dbReference type="PANTHER" id="PTHR43420">
    <property type="entry name" value="ACETYLTRANSFERASE"/>
    <property type="match status" value="1"/>
</dbReference>
<evidence type="ECO:0000313" key="5">
    <source>
        <dbReference type="Proteomes" id="UP000562464"/>
    </source>
</evidence>
<dbReference type="InterPro" id="IPR050680">
    <property type="entry name" value="YpeA/RimI_acetyltransf"/>
</dbReference>
<dbReference type="EMBL" id="JACHHV010000002">
    <property type="protein sequence ID" value="MBB5887346.1"/>
    <property type="molecule type" value="Genomic_DNA"/>
</dbReference>
<dbReference type="InterPro" id="IPR016181">
    <property type="entry name" value="Acyl_CoA_acyltransferase"/>
</dbReference>